<dbReference type="RefSeq" id="WP_089971934.1">
    <property type="nucleotide sequence ID" value="NZ_FNJM01000013.1"/>
</dbReference>
<evidence type="ECO:0000256" key="1">
    <source>
        <dbReference type="SAM" id="Phobius"/>
    </source>
</evidence>
<dbReference type="Gene3D" id="2.60.40.1630">
    <property type="entry name" value="bacillus anthracis domain"/>
    <property type="match status" value="1"/>
</dbReference>
<reference evidence="3 4" key="1">
    <citation type="submission" date="2016-10" db="EMBL/GenBank/DDBJ databases">
        <authorList>
            <person name="de Groot N.N."/>
        </authorList>
    </citation>
    <scope>NUCLEOTIDE SEQUENCE [LARGE SCALE GENOMIC DNA]</scope>
    <source>
        <strain evidence="3 4">DSM 12272</strain>
    </source>
</reference>
<keyword evidence="1" id="KW-0472">Membrane</keyword>
<dbReference type="AlphaFoldDB" id="A0A1H0UYE4"/>
<keyword evidence="1" id="KW-0812">Transmembrane</keyword>
<sequence length="463" mass="52351">MSKEFENINLDDYKNIEVEMNDIKKAKMKKTLRVEIIRRKRKKRKTLAIAASLTFIMTLGIISQPAVAQNIPIINSMYQKMGFSEKYLPVTKYVGESVEENGIKVTVDNIAASERVIRISVKVESENEIFKNPSSLIHMIGSVNGISVGSGGSAYNIDKKKYVEVIELSSIEGFPSAGTVKLNMFSETYKINQSIELNVDFTDSYKNNIKKEVTMESNNGEYKVVELEGTSLGTFLKVENCKIEGGDGSKGILLKIDDKIYRNGSFSSDGEIAYLSCPDVVYDDIKNAKNISAIEYKNEDGAVVFGGGVKSTLVNSEWVSVPTMTEEETEVKNKLFVEHMEKERIAKESSPKKIKDNVEYISELISQDGNKVNITNVERKDGKIKIYIDGDERNDILRVANDTFICDDNNKNYQFPELIRENREGYIIEFEDSIEGKVKVDMKDMLINKHGLRFEEEEKLILK</sequence>
<feature type="domain" description="DUF4179" evidence="2">
    <location>
        <begin position="38"/>
        <end position="125"/>
    </location>
</feature>
<feature type="transmembrane region" description="Helical" evidence="1">
    <location>
        <begin position="47"/>
        <end position="67"/>
    </location>
</feature>
<evidence type="ECO:0000313" key="4">
    <source>
        <dbReference type="Proteomes" id="UP000198597"/>
    </source>
</evidence>
<dbReference type="InterPro" id="IPR025436">
    <property type="entry name" value="DUF4179"/>
</dbReference>
<gene>
    <name evidence="3" type="ORF">SAMN04488529_11345</name>
</gene>
<keyword evidence="1" id="KW-1133">Transmembrane helix</keyword>
<proteinExistence type="predicted"/>
<dbReference type="Pfam" id="PF13786">
    <property type="entry name" value="DUF4179"/>
    <property type="match status" value="1"/>
</dbReference>
<dbReference type="Proteomes" id="UP000198597">
    <property type="component" value="Unassembled WGS sequence"/>
</dbReference>
<dbReference type="STRING" id="94869.SAMN04488529_11345"/>
<dbReference type="EMBL" id="FNJM01000013">
    <property type="protein sequence ID" value="SDP71187.1"/>
    <property type="molecule type" value="Genomic_DNA"/>
</dbReference>
<keyword evidence="4" id="KW-1185">Reference proteome</keyword>
<dbReference type="OrthoDB" id="1938054at2"/>
<organism evidence="3 4">
    <name type="scientific">Clostridium gasigenes</name>
    <dbReference type="NCBI Taxonomy" id="94869"/>
    <lineage>
        <taxon>Bacteria</taxon>
        <taxon>Bacillati</taxon>
        <taxon>Bacillota</taxon>
        <taxon>Clostridia</taxon>
        <taxon>Eubacteriales</taxon>
        <taxon>Clostridiaceae</taxon>
        <taxon>Clostridium</taxon>
    </lineage>
</organism>
<evidence type="ECO:0000259" key="2">
    <source>
        <dbReference type="Pfam" id="PF13786"/>
    </source>
</evidence>
<accession>A0A1H0UYE4</accession>
<protein>
    <recommendedName>
        <fullName evidence="2">DUF4179 domain-containing protein</fullName>
    </recommendedName>
</protein>
<evidence type="ECO:0000313" key="3">
    <source>
        <dbReference type="EMBL" id="SDP71187.1"/>
    </source>
</evidence>
<name>A0A1H0UYE4_9CLOT</name>